<sequence>MNIPHPDIAQKLKDELTQFLWDRLLVYADALVARHSWHGILGGPPLRGFEAEDFLQDAVRKTLHGVRKWNPDEVRLEKFLMGVVESDIGHASLKSENRILVRERSLGGADDESGSRSPLEKFPAAALAPDTIQIEQEREEVIFEFCDSLSDDPPVQKMFELVYDGITKRAHQAANMGLLENQIDAIKKRLHTRVKKFAEIRTKNNKEVSHG</sequence>
<dbReference type="RefSeq" id="WP_138085575.1">
    <property type="nucleotide sequence ID" value="NZ_VAUV01000005.1"/>
</dbReference>
<accession>A0A5R8KGD3</accession>
<name>A0A5R8KGD3_9BACT</name>
<keyword evidence="2" id="KW-1185">Reference proteome</keyword>
<dbReference type="AlphaFoldDB" id="A0A5R8KGD3"/>
<reference evidence="1 2" key="1">
    <citation type="submission" date="2019-05" db="EMBL/GenBank/DDBJ databases">
        <title>Verrucobacter flavum gen. nov., sp. nov. a new member of the family Verrucomicrobiaceae.</title>
        <authorList>
            <person name="Szuroczki S."/>
            <person name="Abbaszade G."/>
            <person name="Szabo A."/>
            <person name="Felfoldi T."/>
            <person name="Schumann P."/>
            <person name="Boka K."/>
            <person name="Keki Z."/>
            <person name="Toumi M."/>
            <person name="Toth E."/>
        </authorList>
    </citation>
    <scope>NUCLEOTIDE SEQUENCE [LARGE SCALE GENOMIC DNA]</scope>
    <source>
        <strain evidence="1 2">MG-N-17</strain>
    </source>
</reference>
<gene>
    <name evidence="1" type="ORF">FEM03_07475</name>
</gene>
<evidence type="ECO:0000313" key="1">
    <source>
        <dbReference type="EMBL" id="TLD71362.1"/>
    </source>
</evidence>
<organism evidence="1 2">
    <name type="scientific">Phragmitibacter flavus</name>
    <dbReference type="NCBI Taxonomy" id="2576071"/>
    <lineage>
        <taxon>Bacteria</taxon>
        <taxon>Pseudomonadati</taxon>
        <taxon>Verrucomicrobiota</taxon>
        <taxon>Verrucomicrobiia</taxon>
        <taxon>Verrucomicrobiales</taxon>
        <taxon>Verrucomicrobiaceae</taxon>
        <taxon>Phragmitibacter</taxon>
    </lineage>
</organism>
<dbReference type="EMBL" id="VAUV01000005">
    <property type="protein sequence ID" value="TLD71362.1"/>
    <property type="molecule type" value="Genomic_DNA"/>
</dbReference>
<proteinExistence type="predicted"/>
<protein>
    <submittedName>
        <fullName evidence="1">Uncharacterized protein</fullName>
    </submittedName>
</protein>
<dbReference type="OrthoDB" id="1494788at2"/>
<evidence type="ECO:0000313" key="2">
    <source>
        <dbReference type="Proteomes" id="UP000306196"/>
    </source>
</evidence>
<dbReference type="Proteomes" id="UP000306196">
    <property type="component" value="Unassembled WGS sequence"/>
</dbReference>
<comment type="caution">
    <text evidence="1">The sequence shown here is derived from an EMBL/GenBank/DDBJ whole genome shotgun (WGS) entry which is preliminary data.</text>
</comment>